<dbReference type="Proteomes" id="UP000431401">
    <property type="component" value="Unassembled WGS sequence"/>
</dbReference>
<evidence type="ECO:0000256" key="9">
    <source>
        <dbReference type="ARBA" id="ARBA00023136"/>
    </source>
</evidence>
<evidence type="ECO:0000256" key="3">
    <source>
        <dbReference type="ARBA" id="ARBA00022475"/>
    </source>
</evidence>
<evidence type="ECO:0000256" key="12">
    <source>
        <dbReference type="SAM" id="Phobius"/>
    </source>
</evidence>
<dbReference type="GO" id="GO:0005886">
    <property type="term" value="C:plasma membrane"/>
    <property type="evidence" value="ECO:0007669"/>
    <property type="project" value="UniProtKB-SubCell"/>
</dbReference>
<keyword evidence="13" id="KW-0732">Signal</keyword>
<feature type="active site" description="Charge relay system" evidence="10">
    <location>
        <position position="99"/>
    </location>
</feature>
<dbReference type="EMBL" id="WEGI01000008">
    <property type="protein sequence ID" value="MQY28246.1"/>
    <property type="molecule type" value="Genomic_DNA"/>
</dbReference>
<dbReference type="PROSITE" id="PS00137">
    <property type="entry name" value="SUBTILASE_HIS"/>
    <property type="match status" value="1"/>
</dbReference>
<feature type="signal peptide" evidence="13">
    <location>
        <begin position="1"/>
        <end position="29"/>
    </location>
</feature>
<sequence length="454" mass="45432">MRTGHGLRVAVCTTAACALVTVATAPALAVNPPQVVVGVIPPDGAPGPEQPTKQDKGCLVTGVLPDSDLQQAPPPERMLNLAQARALSRGAGVTVAVIDTGVGPNPRLPNLVGGGDYVAAGGDGLSDCDAHGTLVAGIIGAGTDPSDGFSGVAPDAALISIRYRSGAFSLEQPSGSDPAQQLSMDIRTLARAVTHAANLGAQVITVSLPVCVGAALPVDQSVLAAALGYASRLRGALIVAGAGNTGSSGCEQNPDIDPSRPTDRRNWMGVKTLSAPGWFYSDVLTVGFTTATGSAVPDTLTGPWVAVAAPGTGIESLGPGGGGLINAVGGGDKLVPVGGASFAAAYVAGVAALLRSRYPSESPTEIVARLEASAHAPARGIDNTVGTGIIDPVAALSYRTPPQPPAGLNRGELLSLPTPPRPPDRRPLAVSAAVALAALVVGLGVGRWQRRWAR</sequence>
<dbReference type="PRINTS" id="PR00723">
    <property type="entry name" value="SUBTILISIN"/>
</dbReference>
<feature type="transmembrane region" description="Helical" evidence="12">
    <location>
        <begin position="428"/>
        <end position="448"/>
    </location>
</feature>
<dbReference type="InterPro" id="IPR000209">
    <property type="entry name" value="Peptidase_S8/S53_dom"/>
</dbReference>
<dbReference type="PROSITE" id="PS00136">
    <property type="entry name" value="SUBTILASE_ASP"/>
    <property type="match status" value="1"/>
</dbReference>
<name>A0A7K0DR43_9NOCA</name>
<dbReference type="NCBIfam" id="TIGR03921">
    <property type="entry name" value="T7SS_mycosin"/>
    <property type="match status" value="1"/>
</dbReference>
<feature type="active site" description="Charge relay system" evidence="10">
    <location>
        <position position="341"/>
    </location>
</feature>
<keyword evidence="3" id="KW-1003">Cell membrane</keyword>
<feature type="domain" description="Peptidase S8/S53" evidence="14">
    <location>
        <begin position="90"/>
        <end position="388"/>
    </location>
</feature>
<reference evidence="15 16" key="1">
    <citation type="submission" date="2019-10" db="EMBL/GenBank/DDBJ databases">
        <title>Nocardia macrotermitis sp. nov. and Nocardia aurantia sp. nov., isolated from the gut of fungus growing-termite Macrotermes natalensis.</title>
        <authorList>
            <person name="Benndorf R."/>
            <person name="Schwitalla J."/>
            <person name="Martin K."/>
            <person name="De Beer W."/>
            <person name="Kaster A.-K."/>
            <person name="Vollmers J."/>
            <person name="Poulsen M."/>
            <person name="Beemelmanns C."/>
        </authorList>
    </citation>
    <scope>NUCLEOTIDE SEQUENCE [LARGE SCALE GENOMIC DNA]</scope>
    <source>
        <strain evidence="15 16">RB56</strain>
    </source>
</reference>
<dbReference type="Gene3D" id="3.40.50.200">
    <property type="entry name" value="Peptidase S8/S53 domain"/>
    <property type="match status" value="1"/>
</dbReference>
<feature type="chain" id="PRO_5029464565" evidence="13">
    <location>
        <begin position="30"/>
        <end position="454"/>
    </location>
</feature>
<evidence type="ECO:0000313" key="16">
    <source>
        <dbReference type="Proteomes" id="UP000431401"/>
    </source>
</evidence>
<feature type="region of interest" description="Disordered" evidence="11">
    <location>
        <begin position="400"/>
        <end position="426"/>
    </location>
</feature>
<dbReference type="PANTHER" id="PTHR43806:SF11">
    <property type="entry name" value="CEREVISIN-RELATED"/>
    <property type="match status" value="1"/>
</dbReference>
<dbReference type="EC" id="3.4.21.-" evidence="15"/>
<dbReference type="GO" id="GO:0004252">
    <property type="term" value="F:serine-type endopeptidase activity"/>
    <property type="evidence" value="ECO:0007669"/>
    <property type="project" value="UniProtKB-UniRule"/>
</dbReference>
<dbReference type="InterPro" id="IPR023834">
    <property type="entry name" value="T7SS_pept_S8A_mycosin"/>
</dbReference>
<dbReference type="InterPro" id="IPR023827">
    <property type="entry name" value="Peptidase_S8_Asp-AS"/>
</dbReference>
<feature type="active site" description="Charge relay system" evidence="10">
    <location>
        <position position="131"/>
    </location>
</feature>
<evidence type="ECO:0000259" key="14">
    <source>
        <dbReference type="Pfam" id="PF00082"/>
    </source>
</evidence>
<comment type="subcellular location">
    <subcellularLocation>
        <location evidence="1">Cell membrane</location>
        <topology evidence="1">Single-pass membrane protein</topology>
    </subcellularLocation>
</comment>
<evidence type="ECO:0000256" key="7">
    <source>
        <dbReference type="ARBA" id="ARBA00022825"/>
    </source>
</evidence>
<dbReference type="GO" id="GO:0006508">
    <property type="term" value="P:proteolysis"/>
    <property type="evidence" value="ECO:0007669"/>
    <property type="project" value="UniProtKB-KW"/>
</dbReference>
<gene>
    <name evidence="15" type="primary">mycP3_2</name>
    <name evidence="15" type="ORF">NRB56_38290</name>
</gene>
<evidence type="ECO:0000256" key="8">
    <source>
        <dbReference type="ARBA" id="ARBA00022989"/>
    </source>
</evidence>
<dbReference type="AlphaFoldDB" id="A0A7K0DR43"/>
<dbReference type="InterPro" id="IPR036852">
    <property type="entry name" value="Peptidase_S8/S53_dom_sf"/>
</dbReference>
<dbReference type="Pfam" id="PF00082">
    <property type="entry name" value="Peptidase_S8"/>
    <property type="match status" value="1"/>
</dbReference>
<dbReference type="OrthoDB" id="9798386at2"/>
<dbReference type="PROSITE" id="PS51892">
    <property type="entry name" value="SUBTILASE"/>
    <property type="match status" value="1"/>
</dbReference>
<evidence type="ECO:0000256" key="1">
    <source>
        <dbReference type="ARBA" id="ARBA00004162"/>
    </source>
</evidence>
<dbReference type="InterPro" id="IPR050131">
    <property type="entry name" value="Peptidase_S8_subtilisin-like"/>
</dbReference>
<keyword evidence="8 12" id="KW-1133">Transmembrane helix</keyword>
<dbReference type="SUPFAM" id="SSF52743">
    <property type="entry name" value="Subtilisin-like"/>
    <property type="match status" value="1"/>
</dbReference>
<dbReference type="RefSeq" id="WP_153344064.1">
    <property type="nucleotide sequence ID" value="NZ_WEGI01000008.1"/>
</dbReference>
<protein>
    <submittedName>
        <fullName evidence="15">Mycosin-3</fullName>
        <ecNumber evidence="15">3.4.21.-</ecNumber>
    </submittedName>
</protein>
<evidence type="ECO:0000256" key="10">
    <source>
        <dbReference type="PROSITE-ProRule" id="PRU01240"/>
    </source>
</evidence>
<keyword evidence="4 10" id="KW-0645">Protease</keyword>
<evidence type="ECO:0000256" key="6">
    <source>
        <dbReference type="ARBA" id="ARBA00022801"/>
    </source>
</evidence>
<proteinExistence type="inferred from homology"/>
<comment type="similarity">
    <text evidence="2 10">Belongs to the peptidase S8 family.</text>
</comment>
<keyword evidence="6 10" id="KW-0378">Hydrolase</keyword>
<dbReference type="PANTHER" id="PTHR43806">
    <property type="entry name" value="PEPTIDASE S8"/>
    <property type="match status" value="1"/>
</dbReference>
<comment type="caution">
    <text evidence="15">The sequence shown here is derived from an EMBL/GenBank/DDBJ whole genome shotgun (WGS) entry which is preliminary data.</text>
</comment>
<evidence type="ECO:0000313" key="15">
    <source>
        <dbReference type="EMBL" id="MQY28246.1"/>
    </source>
</evidence>
<evidence type="ECO:0000256" key="4">
    <source>
        <dbReference type="ARBA" id="ARBA00022670"/>
    </source>
</evidence>
<evidence type="ECO:0000256" key="5">
    <source>
        <dbReference type="ARBA" id="ARBA00022692"/>
    </source>
</evidence>
<evidence type="ECO:0000256" key="13">
    <source>
        <dbReference type="SAM" id="SignalP"/>
    </source>
</evidence>
<dbReference type="InterPro" id="IPR022398">
    <property type="entry name" value="Peptidase_S8_His-AS"/>
</dbReference>
<keyword evidence="16" id="KW-1185">Reference proteome</keyword>
<keyword evidence="9 12" id="KW-0472">Membrane</keyword>
<evidence type="ECO:0000256" key="2">
    <source>
        <dbReference type="ARBA" id="ARBA00011073"/>
    </source>
</evidence>
<keyword evidence="7 10" id="KW-0720">Serine protease</keyword>
<accession>A0A7K0DR43</accession>
<keyword evidence="5 12" id="KW-0812">Transmembrane</keyword>
<dbReference type="InterPro" id="IPR015500">
    <property type="entry name" value="Peptidase_S8_subtilisin-rel"/>
</dbReference>
<organism evidence="15 16">
    <name type="scientific">Nocardia aurantia</name>
    <dbReference type="NCBI Taxonomy" id="2585199"/>
    <lineage>
        <taxon>Bacteria</taxon>
        <taxon>Bacillati</taxon>
        <taxon>Actinomycetota</taxon>
        <taxon>Actinomycetes</taxon>
        <taxon>Mycobacteriales</taxon>
        <taxon>Nocardiaceae</taxon>
        <taxon>Nocardia</taxon>
    </lineage>
</organism>
<evidence type="ECO:0000256" key="11">
    <source>
        <dbReference type="SAM" id="MobiDB-lite"/>
    </source>
</evidence>